<dbReference type="InterPro" id="IPR036236">
    <property type="entry name" value="Znf_C2H2_sf"/>
</dbReference>
<dbReference type="AlphaFoldDB" id="A0A9P0BTK8"/>
<feature type="domain" description="C2H2-type" evidence="3">
    <location>
        <begin position="16"/>
        <end position="44"/>
    </location>
</feature>
<gene>
    <name evidence="4" type="ORF">CINC_LOCUS10128</name>
</gene>
<feature type="compositionally biased region" description="Polar residues" evidence="2">
    <location>
        <begin position="75"/>
        <end position="90"/>
    </location>
</feature>
<sequence>MGAKPPDQLNLRRPNVKCDICGRKFMNATALKSHHKCLHLKPDGKRSIKKGVDTKPLKKKVVPVSMLKRVAPAQASKQVNKTEVKGSSSLPGKKATTDKRPKFECPVCAAIFAVYFSAFRHIQKNHCVDANGEKVSPHSPDLIKPIRQEYCMTCDKQIRSTDTHVCVKPTLPKDFYKCYGCDQIFSSLAIFQHHIKGLHDDGVQNYFLPSKEDFTAWKKDLEDQTELSFVKLNNMKSKDIYHCSYQPVDPTAVSHFCPSMISVRNYKSGVHVTYHKDHFGHVIKPADLEKYSNHLISSLKNDEEMKLDSEEDCDLYIQFRKLVTNVVNDAAKVDVATLRDLFGKALEMTTILKCSDNEERGLPIANKILTDAQISSNLESMKTKRKHSPVPKDAKKDVKKVKKDGEDKFENGIYKAKSPTLNKSASFKSKKNDTEKIDDVSKLVLQSPTSFNESYKNFVDQNFKLQPDASTPKPRSYVRKKEVVKTKIGQFKVKPSSLSPKETILNDSLPKEVPVSPNRWKLKPDFKYEVKEQENDCNILILKI</sequence>
<dbReference type="PROSITE" id="PS00028">
    <property type="entry name" value="ZINC_FINGER_C2H2_1"/>
    <property type="match status" value="3"/>
</dbReference>
<proteinExistence type="predicted"/>
<name>A0A9P0BTK8_CHRIL</name>
<dbReference type="OrthoDB" id="7483656at2759"/>
<evidence type="ECO:0000256" key="2">
    <source>
        <dbReference type="SAM" id="MobiDB-lite"/>
    </source>
</evidence>
<organism evidence="4 5">
    <name type="scientific">Chrysodeixis includens</name>
    <name type="common">Soybean looper</name>
    <name type="synonym">Pseudoplusia includens</name>
    <dbReference type="NCBI Taxonomy" id="689277"/>
    <lineage>
        <taxon>Eukaryota</taxon>
        <taxon>Metazoa</taxon>
        <taxon>Ecdysozoa</taxon>
        <taxon>Arthropoda</taxon>
        <taxon>Hexapoda</taxon>
        <taxon>Insecta</taxon>
        <taxon>Pterygota</taxon>
        <taxon>Neoptera</taxon>
        <taxon>Endopterygota</taxon>
        <taxon>Lepidoptera</taxon>
        <taxon>Glossata</taxon>
        <taxon>Ditrysia</taxon>
        <taxon>Noctuoidea</taxon>
        <taxon>Noctuidae</taxon>
        <taxon>Plusiinae</taxon>
        <taxon>Chrysodeixis</taxon>
    </lineage>
</organism>
<feature type="region of interest" description="Disordered" evidence="2">
    <location>
        <begin position="72"/>
        <end position="99"/>
    </location>
</feature>
<dbReference type="EMBL" id="LR824034">
    <property type="protein sequence ID" value="CAH0602502.1"/>
    <property type="molecule type" value="Genomic_DNA"/>
</dbReference>
<evidence type="ECO:0000313" key="5">
    <source>
        <dbReference type="Proteomes" id="UP001154114"/>
    </source>
</evidence>
<reference evidence="4" key="1">
    <citation type="submission" date="2021-12" db="EMBL/GenBank/DDBJ databases">
        <authorList>
            <person name="King R."/>
        </authorList>
    </citation>
    <scope>NUCLEOTIDE SEQUENCE</scope>
</reference>
<dbReference type="InterPro" id="IPR013087">
    <property type="entry name" value="Znf_C2H2_type"/>
</dbReference>
<protein>
    <recommendedName>
        <fullName evidence="3">C2H2-type domain-containing protein</fullName>
    </recommendedName>
</protein>
<dbReference type="GO" id="GO:0008270">
    <property type="term" value="F:zinc ion binding"/>
    <property type="evidence" value="ECO:0007669"/>
    <property type="project" value="UniProtKB-KW"/>
</dbReference>
<evidence type="ECO:0000259" key="3">
    <source>
        <dbReference type="PROSITE" id="PS50157"/>
    </source>
</evidence>
<dbReference type="Proteomes" id="UP001154114">
    <property type="component" value="Chromosome 31"/>
</dbReference>
<dbReference type="SUPFAM" id="SSF57667">
    <property type="entry name" value="beta-beta-alpha zinc fingers"/>
    <property type="match status" value="1"/>
</dbReference>
<dbReference type="SMART" id="SM00355">
    <property type="entry name" value="ZnF_C2H2"/>
    <property type="match status" value="3"/>
</dbReference>
<evidence type="ECO:0000256" key="1">
    <source>
        <dbReference type="PROSITE-ProRule" id="PRU00042"/>
    </source>
</evidence>
<keyword evidence="1" id="KW-0863">Zinc-finger</keyword>
<keyword evidence="1" id="KW-0862">Zinc</keyword>
<keyword evidence="1" id="KW-0479">Metal-binding</keyword>
<evidence type="ECO:0000313" key="4">
    <source>
        <dbReference type="EMBL" id="CAH0602502.1"/>
    </source>
</evidence>
<keyword evidence="5" id="KW-1185">Reference proteome</keyword>
<accession>A0A9P0BTK8</accession>
<feature type="region of interest" description="Disordered" evidence="2">
    <location>
        <begin position="380"/>
        <end position="401"/>
    </location>
</feature>
<feature type="domain" description="C2H2-type" evidence="3">
    <location>
        <begin position="176"/>
        <end position="199"/>
    </location>
</feature>
<dbReference type="PROSITE" id="PS50157">
    <property type="entry name" value="ZINC_FINGER_C2H2_2"/>
    <property type="match status" value="2"/>
</dbReference>